<dbReference type="Proteomes" id="UP000325684">
    <property type="component" value="Unassembled WGS sequence"/>
</dbReference>
<feature type="transmembrane region" description="Helical" evidence="6">
    <location>
        <begin position="395"/>
        <end position="412"/>
    </location>
</feature>
<dbReference type="PANTHER" id="PTHR10963">
    <property type="entry name" value="GLYCOSYL HYDROLASE-RELATED"/>
    <property type="match status" value="1"/>
</dbReference>
<feature type="transmembrane region" description="Helical" evidence="6">
    <location>
        <begin position="122"/>
        <end position="143"/>
    </location>
</feature>
<gene>
    <name evidence="8" type="ORF">FEZ63_10675</name>
</gene>
<dbReference type="InterPro" id="IPR013320">
    <property type="entry name" value="ConA-like_dom_sf"/>
</dbReference>
<keyword evidence="3 6" id="KW-0812">Transmembrane</keyword>
<comment type="similarity">
    <text evidence="2">Belongs to the glycosyl hydrolase 16 family.</text>
</comment>
<dbReference type="GO" id="GO:0005975">
    <property type="term" value="P:carbohydrate metabolic process"/>
    <property type="evidence" value="ECO:0007669"/>
    <property type="project" value="InterPro"/>
</dbReference>
<evidence type="ECO:0000256" key="2">
    <source>
        <dbReference type="ARBA" id="ARBA00006865"/>
    </source>
</evidence>
<evidence type="ECO:0000259" key="7">
    <source>
        <dbReference type="PROSITE" id="PS51762"/>
    </source>
</evidence>
<dbReference type="SUPFAM" id="SSF49899">
    <property type="entry name" value="Concanavalin A-like lectins/glucanases"/>
    <property type="match status" value="1"/>
</dbReference>
<dbReference type="AlphaFoldDB" id="A0A5N3PDC1"/>
<evidence type="ECO:0000256" key="3">
    <source>
        <dbReference type="ARBA" id="ARBA00022692"/>
    </source>
</evidence>
<comment type="caution">
    <text evidence="8">The sequence shown here is derived from an EMBL/GenBank/DDBJ whole genome shotgun (WGS) entry which is preliminary data.</text>
</comment>
<dbReference type="PANTHER" id="PTHR10963:SF55">
    <property type="entry name" value="GLYCOSIDE HYDROLASE FAMILY 16 PROTEIN"/>
    <property type="match status" value="1"/>
</dbReference>
<feature type="transmembrane region" description="Helical" evidence="6">
    <location>
        <begin position="198"/>
        <end position="225"/>
    </location>
</feature>
<feature type="transmembrane region" description="Helical" evidence="6">
    <location>
        <begin position="49"/>
        <end position="73"/>
    </location>
</feature>
<dbReference type="PROSITE" id="PS51762">
    <property type="entry name" value="GH16_2"/>
    <property type="match status" value="1"/>
</dbReference>
<dbReference type="GO" id="GO:0016020">
    <property type="term" value="C:membrane"/>
    <property type="evidence" value="ECO:0007669"/>
    <property type="project" value="UniProtKB-SubCell"/>
</dbReference>
<dbReference type="EMBL" id="VCMV01000013">
    <property type="protein sequence ID" value="KAB0267732.1"/>
    <property type="molecule type" value="Genomic_DNA"/>
</dbReference>
<evidence type="ECO:0000256" key="5">
    <source>
        <dbReference type="ARBA" id="ARBA00023136"/>
    </source>
</evidence>
<dbReference type="RefSeq" id="WP_150944079.1">
    <property type="nucleotide sequence ID" value="NZ_VCMV01000013.1"/>
</dbReference>
<dbReference type="Pfam" id="PF00722">
    <property type="entry name" value="Glyco_hydro_16"/>
    <property type="match status" value="1"/>
</dbReference>
<feature type="domain" description="GH16" evidence="7">
    <location>
        <begin position="520"/>
        <end position="741"/>
    </location>
</feature>
<protein>
    <submittedName>
        <fullName evidence="8">Glycosyl hydrolase family protein</fullName>
    </submittedName>
</protein>
<organism evidence="8 9">
    <name type="scientific">Microvirga brassicacearum</name>
    <dbReference type="NCBI Taxonomy" id="2580413"/>
    <lineage>
        <taxon>Bacteria</taxon>
        <taxon>Pseudomonadati</taxon>
        <taxon>Pseudomonadota</taxon>
        <taxon>Alphaproteobacteria</taxon>
        <taxon>Hyphomicrobiales</taxon>
        <taxon>Methylobacteriaceae</taxon>
        <taxon>Microvirga</taxon>
    </lineage>
</organism>
<feature type="transmembrane region" description="Helical" evidence="6">
    <location>
        <begin position="246"/>
        <end position="266"/>
    </location>
</feature>
<evidence type="ECO:0000256" key="1">
    <source>
        <dbReference type="ARBA" id="ARBA00004141"/>
    </source>
</evidence>
<feature type="transmembrane region" description="Helical" evidence="6">
    <location>
        <begin position="361"/>
        <end position="383"/>
    </location>
</feature>
<dbReference type="GO" id="GO:0004553">
    <property type="term" value="F:hydrolase activity, hydrolyzing O-glycosyl compounds"/>
    <property type="evidence" value="ECO:0007669"/>
    <property type="project" value="InterPro"/>
</dbReference>
<accession>A0A5N3PDC1</accession>
<reference evidence="8 9" key="1">
    <citation type="journal article" date="2019" name="Microorganisms">
        <title>Genome Insights into the Novel Species Microvirga brassicacearum, a Rapeseed Endophyte with Biotechnological Potential.</title>
        <authorList>
            <person name="Jimenez-Gomez A."/>
            <person name="Saati-Santamaria Z."/>
            <person name="Igual J.M."/>
            <person name="Rivas R."/>
            <person name="Mateos P.F."/>
            <person name="Garcia-Fraile P."/>
        </authorList>
    </citation>
    <scope>NUCLEOTIDE SEQUENCE [LARGE SCALE GENOMIC DNA]</scope>
    <source>
        <strain evidence="8 9">CDVBN77</strain>
    </source>
</reference>
<evidence type="ECO:0000256" key="6">
    <source>
        <dbReference type="SAM" id="Phobius"/>
    </source>
</evidence>
<dbReference type="InterPro" id="IPR050546">
    <property type="entry name" value="Glycosyl_Hydrlase_16"/>
</dbReference>
<feature type="transmembrane region" description="Helical" evidence="6">
    <location>
        <begin position="449"/>
        <end position="470"/>
    </location>
</feature>
<feature type="transmembrane region" description="Helical" evidence="6">
    <location>
        <begin position="322"/>
        <end position="341"/>
    </location>
</feature>
<comment type="subcellular location">
    <subcellularLocation>
        <location evidence="1">Membrane</location>
        <topology evidence="1">Multi-pass membrane protein</topology>
    </subcellularLocation>
</comment>
<sequence>MHDHYAEKPGFRVTPPSVFSIQLDDSICLPRRMQALRKSRRVRWMGHPLTYTVGTAIASVLSIGTTLLAPSLLGPAAFGSFALLTSLFQYASRFDLGLSQLADRDLAAGAVSAPGRDAEILYANWAAGALILVLIVPFAAIVASYTSTMTPLDTILAVGGGALAMVANAPVTIFRASAKVWEFTAVALTLQAGMTLPRLAGLAIAGITGCFAVLAAWYALLVFTFARPSAFPVPKPQRILSLWRAAFPLFVFNALWLVYLTANRWIASILTTPEELGYFSFGANLAFVGLGIISTVAQVYYPKVLARVVQSPSGACSRTIELQSLLITTMLAAVAVIALNSAPDVIALVFPDFHNAAATTVILAISCIPLGLATWLVPICIALSTSPKRDAVRMFLPAFALLLTSMAVGHLIAGTEGLAWGCVVGSIGLMVSILVHLKAIAAIHASTAFRIVGCQVAITATLAMVALASLPHPRGGLAAAAQSTRSAGPPAGWRLAFDEQFDSLRLWDLTRNSGLWEPHYPWGGKTNPSNNELQYYVDPRPGHDPKSLVGFNPFSIDQGALAIRARPLPQEQQVATGLAFASGLLTTVRSFSFTYGYVEMRARVPRGRGLWSAFWLAPVDQSWPPEIDILESLGHDTQSYIMTAHRSFLGFHSQSQFRAQTPDLAENFHTYAVKWTAEEIVWYFDGKQVATMPTPRDSHKPMYMILNLAVGGHWPGSPDASTVFPAALHVDYIRAYLPPEQPR</sequence>
<keyword evidence="5 6" id="KW-0472">Membrane</keyword>
<dbReference type="OrthoDB" id="9809583at2"/>
<dbReference type="Pfam" id="PF01943">
    <property type="entry name" value="Polysacc_synt"/>
    <property type="match status" value="1"/>
</dbReference>
<evidence type="ECO:0000256" key="4">
    <source>
        <dbReference type="ARBA" id="ARBA00022989"/>
    </source>
</evidence>
<dbReference type="CDD" id="cd08023">
    <property type="entry name" value="GH16_laminarinase_like"/>
    <property type="match status" value="1"/>
</dbReference>
<dbReference type="InterPro" id="IPR002797">
    <property type="entry name" value="Polysacc_synth"/>
</dbReference>
<keyword evidence="4 6" id="KW-1133">Transmembrane helix</keyword>
<name>A0A5N3PDC1_9HYPH</name>
<keyword evidence="8" id="KW-0378">Hydrolase</keyword>
<dbReference type="InterPro" id="IPR000757">
    <property type="entry name" value="Beta-glucanase-like"/>
</dbReference>
<keyword evidence="9" id="KW-1185">Reference proteome</keyword>
<feature type="transmembrane region" description="Helical" evidence="6">
    <location>
        <begin position="278"/>
        <end position="301"/>
    </location>
</feature>
<feature type="transmembrane region" description="Helical" evidence="6">
    <location>
        <begin position="418"/>
        <end position="437"/>
    </location>
</feature>
<dbReference type="Gene3D" id="2.60.120.200">
    <property type="match status" value="1"/>
</dbReference>
<feature type="transmembrane region" description="Helical" evidence="6">
    <location>
        <begin position="155"/>
        <end position="178"/>
    </location>
</feature>
<evidence type="ECO:0000313" key="8">
    <source>
        <dbReference type="EMBL" id="KAB0267732.1"/>
    </source>
</evidence>
<proteinExistence type="inferred from homology"/>
<evidence type="ECO:0000313" key="9">
    <source>
        <dbReference type="Proteomes" id="UP000325684"/>
    </source>
</evidence>